<sequence>KVVSLSMCFQKSWRFRFFRLPHQWKVTWLIKPRSRPDAEDEPQLRGDRRSTGKFLARDVLGGKKNESKLAIFAETPHSGVKCNIAQDASLGQISEAGFGQDISP</sequence>
<reference evidence="1 2" key="1">
    <citation type="journal article" date="2023" name="bioRxiv">
        <title>Conserved and derived expression patterns and positive selection on dental genes reveal complex evolutionary context of ever-growing rodent molars.</title>
        <authorList>
            <person name="Calamari Z.T."/>
            <person name="Song A."/>
            <person name="Cohen E."/>
            <person name="Akter M."/>
            <person name="Roy R.D."/>
            <person name="Hallikas O."/>
            <person name="Christensen M.M."/>
            <person name="Li P."/>
            <person name="Marangoni P."/>
            <person name="Jernvall J."/>
            <person name="Klein O.D."/>
        </authorList>
    </citation>
    <scope>NUCLEOTIDE SEQUENCE [LARGE SCALE GENOMIC DNA]</scope>
    <source>
        <strain evidence="1">V071</strain>
    </source>
</reference>
<gene>
    <name evidence="1" type="ORF">U0070_020864</name>
</gene>
<protein>
    <submittedName>
        <fullName evidence="1">Uncharacterized protein</fullName>
    </submittedName>
</protein>
<organism evidence="1 2">
    <name type="scientific">Myodes glareolus</name>
    <name type="common">Bank vole</name>
    <name type="synonym">Clethrionomys glareolus</name>
    <dbReference type="NCBI Taxonomy" id="447135"/>
    <lineage>
        <taxon>Eukaryota</taxon>
        <taxon>Metazoa</taxon>
        <taxon>Chordata</taxon>
        <taxon>Craniata</taxon>
        <taxon>Vertebrata</taxon>
        <taxon>Euteleostomi</taxon>
        <taxon>Mammalia</taxon>
        <taxon>Eutheria</taxon>
        <taxon>Euarchontoglires</taxon>
        <taxon>Glires</taxon>
        <taxon>Rodentia</taxon>
        <taxon>Myomorpha</taxon>
        <taxon>Muroidea</taxon>
        <taxon>Cricetidae</taxon>
        <taxon>Arvicolinae</taxon>
        <taxon>Myodes</taxon>
    </lineage>
</organism>
<feature type="non-terminal residue" evidence="1">
    <location>
        <position position="1"/>
    </location>
</feature>
<evidence type="ECO:0000313" key="1">
    <source>
        <dbReference type="EMBL" id="KAK7816349.1"/>
    </source>
</evidence>
<comment type="caution">
    <text evidence="1">The sequence shown here is derived from an EMBL/GenBank/DDBJ whole genome shotgun (WGS) entry which is preliminary data.</text>
</comment>
<dbReference type="EMBL" id="JBBHLL010000103">
    <property type="protein sequence ID" value="KAK7816349.1"/>
    <property type="molecule type" value="Genomic_DNA"/>
</dbReference>
<dbReference type="Proteomes" id="UP001488838">
    <property type="component" value="Unassembled WGS sequence"/>
</dbReference>
<feature type="non-terminal residue" evidence="1">
    <location>
        <position position="104"/>
    </location>
</feature>
<evidence type="ECO:0000313" key="2">
    <source>
        <dbReference type="Proteomes" id="UP001488838"/>
    </source>
</evidence>
<dbReference type="AlphaFoldDB" id="A0AAW0IPG2"/>
<proteinExistence type="predicted"/>
<accession>A0AAW0IPG2</accession>
<keyword evidence="2" id="KW-1185">Reference proteome</keyword>
<name>A0AAW0IPG2_MYOGA</name>